<gene>
    <name evidence="5" type="ORF">SUNI508_04715</name>
</gene>
<dbReference type="CDD" id="cd00051">
    <property type="entry name" value="EFh"/>
    <property type="match status" value="1"/>
</dbReference>
<evidence type="ECO:0000256" key="1">
    <source>
        <dbReference type="ARBA" id="ARBA00020786"/>
    </source>
</evidence>
<feature type="domain" description="EF-hand" evidence="4">
    <location>
        <begin position="44"/>
        <end position="79"/>
    </location>
</feature>
<dbReference type="Proteomes" id="UP001408356">
    <property type="component" value="Unassembled WGS sequence"/>
</dbReference>
<organism evidence="5 6">
    <name type="scientific">Seiridium unicorne</name>
    <dbReference type="NCBI Taxonomy" id="138068"/>
    <lineage>
        <taxon>Eukaryota</taxon>
        <taxon>Fungi</taxon>
        <taxon>Dikarya</taxon>
        <taxon>Ascomycota</taxon>
        <taxon>Pezizomycotina</taxon>
        <taxon>Sordariomycetes</taxon>
        <taxon>Xylariomycetidae</taxon>
        <taxon>Amphisphaeriales</taxon>
        <taxon>Sporocadaceae</taxon>
        <taxon>Seiridium</taxon>
    </lineage>
</organism>
<dbReference type="InterPro" id="IPR018247">
    <property type="entry name" value="EF_Hand_1_Ca_BS"/>
</dbReference>
<dbReference type="EMBL" id="JARVKF010000113">
    <property type="protein sequence ID" value="KAK9422359.1"/>
    <property type="molecule type" value="Genomic_DNA"/>
</dbReference>
<evidence type="ECO:0000256" key="3">
    <source>
        <dbReference type="ARBA" id="ARBA00022837"/>
    </source>
</evidence>
<dbReference type="SUPFAM" id="SSF47473">
    <property type="entry name" value="EF-hand"/>
    <property type="match status" value="1"/>
</dbReference>
<dbReference type="Pfam" id="PF13499">
    <property type="entry name" value="EF-hand_7"/>
    <property type="match status" value="2"/>
</dbReference>
<dbReference type="Gene3D" id="1.10.238.10">
    <property type="entry name" value="EF-hand"/>
    <property type="match status" value="3"/>
</dbReference>
<dbReference type="PANTHER" id="PTHR23048:SF0">
    <property type="entry name" value="CALMODULIN LIKE 3"/>
    <property type="match status" value="1"/>
</dbReference>
<keyword evidence="6" id="KW-1185">Reference proteome</keyword>
<dbReference type="InterPro" id="IPR002048">
    <property type="entry name" value="EF_hand_dom"/>
</dbReference>
<feature type="domain" description="EF-hand" evidence="4">
    <location>
        <begin position="81"/>
        <end position="116"/>
    </location>
</feature>
<proteinExistence type="predicted"/>
<feature type="domain" description="EF-hand" evidence="4">
    <location>
        <begin position="117"/>
        <end position="151"/>
    </location>
</feature>
<keyword evidence="3" id="KW-0106">Calcium</keyword>
<evidence type="ECO:0000313" key="6">
    <source>
        <dbReference type="Proteomes" id="UP001408356"/>
    </source>
</evidence>
<accession>A0ABR2V636</accession>
<feature type="domain" description="EF-hand" evidence="4">
    <location>
        <begin position="8"/>
        <end position="43"/>
    </location>
</feature>
<dbReference type="PROSITE" id="PS50222">
    <property type="entry name" value="EF_HAND_2"/>
    <property type="match status" value="4"/>
</dbReference>
<name>A0ABR2V636_9PEZI</name>
<dbReference type="PROSITE" id="PS00018">
    <property type="entry name" value="EF_HAND_1"/>
    <property type="match status" value="4"/>
</dbReference>
<reference evidence="5 6" key="1">
    <citation type="journal article" date="2024" name="J. Plant Pathol.">
        <title>Sequence and assembly of the genome of Seiridium unicorne, isolate CBS 538.82, causal agent of cypress canker disease.</title>
        <authorList>
            <person name="Scali E."/>
            <person name="Rocca G.D."/>
            <person name="Danti R."/>
            <person name="Garbelotto M."/>
            <person name="Barberini S."/>
            <person name="Baroncelli R."/>
            <person name="Emiliani G."/>
        </authorList>
    </citation>
    <scope>NUCLEOTIDE SEQUENCE [LARGE SCALE GENOMIC DNA]</scope>
    <source>
        <strain evidence="5 6">BM-138-508</strain>
    </source>
</reference>
<dbReference type="InterPro" id="IPR050230">
    <property type="entry name" value="CALM/Myosin/TropC-like"/>
</dbReference>
<evidence type="ECO:0000259" key="4">
    <source>
        <dbReference type="PROSITE" id="PS50222"/>
    </source>
</evidence>
<dbReference type="PANTHER" id="PTHR23048">
    <property type="entry name" value="MYOSIN LIGHT CHAIN 1, 3"/>
    <property type="match status" value="1"/>
</dbReference>
<sequence>MASTMTAEQIEQYKAVFDLFDKDNTGDISAAELGEVMRSLGLHPSEAELRDIIDEGDADHNGSIDFKEFLKMMSQKVEPSDAEKELREAFKVFDRDNSGTISAAELRRAMSVLGDDLTDEQINEMIQSADRDGNGTIDYEEFAYLMTQGKD</sequence>
<evidence type="ECO:0000256" key="2">
    <source>
        <dbReference type="ARBA" id="ARBA00022737"/>
    </source>
</evidence>
<evidence type="ECO:0000313" key="5">
    <source>
        <dbReference type="EMBL" id="KAK9422359.1"/>
    </source>
</evidence>
<comment type="caution">
    <text evidence="5">The sequence shown here is derived from an EMBL/GenBank/DDBJ whole genome shotgun (WGS) entry which is preliminary data.</text>
</comment>
<keyword evidence="2" id="KW-0677">Repeat</keyword>
<dbReference type="SMART" id="SM00054">
    <property type="entry name" value="EFh"/>
    <property type="match status" value="4"/>
</dbReference>
<protein>
    <recommendedName>
        <fullName evidence="1">Calmodulin</fullName>
    </recommendedName>
</protein>
<dbReference type="InterPro" id="IPR011992">
    <property type="entry name" value="EF-hand-dom_pair"/>
</dbReference>